<name>A0ABD7AEE5_9ENTR</name>
<reference evidence="2" key="1">
    <citation type="submission" date="2020-06" db="EMBL/GenBank/DDBJ databases">
        <title>REHAB project genomes.</title>
        <authorList>
            <person name="Shaw L.P."/>
        </authorList>
    </citation>
    <scope>NUCLEOTIDE SEQUENCE [LARGE SCALE GENOMIC DNA]</scope>
    <source>
        <strain evidence="2">RHBSTW-00555</strain>
    </source>
</reference>
<dbReference type="EMBL" id="CP055315">
    <property type="protein sequence ID" value="QLO51204.1"/>
    <property type="molecule type" value="Genomic_DNA"/>
</dbReference>
<gene>
    <name evidence="1" type="ORF">HV234_06520</name>
</gene>
<evidence type="ECO:0000313" key="2">
    <source>
        <dbReference type="Proteomes" id="UP000510937"/>
    </source>
</evidence>
<sequence length="254" mass="30285">MLKINKCPLCRKNKDLVNSHLISKFVYKIIRECQPYEKINECSPMIVDSRLGLLQKSTRQEKQILLCSACEELFSEKETAMAKIIRELQRTDVRQKRILAYQKELCSKLNGQDILYFTDEKVSAIKYFAMLNLFRNIVCERVPRIVRKELIKIRKYLLRESDYSLPLIIYVNDSDFFPIATTPFKIDSDNCYHYIFLIPEFLFHFFFCMPQLNLQFNDIMIMPEHLSSKEEVEIHLRNSMKDIRIANNAKRYIK</sequence>
<organism evidence="1 2">
    <name type="scientific">Klebsiella grimontii</name>
    <dbReference type="NCBI Taxonomy" id="2058152"/>
    <lineage>
        <taxon>Bacteria</taxon>
        <taxon>Pseudomonadati</taxon>
        <taxon>Pseudomonadota</taxon>
        <taxon>Gammaproteobacteria</taxon>
        <taxon>Enterobacterales</taxon>
        <taxon>Enterobacteriaceae</taxon>
        <taxon>Klebsiella/Raoultella group</taxon>
        <taxon>Klebsiella</taxon>
    </lineage>
</organism>
<dbReference type="Proteomes" id="UP000510937">
    <property type="component" value="Chromosome"/>
</dbReference>
<accession>A0ABD7AEE5</accession>
<evidence type="ECO:0000313" key="1">
    <source>
        <dbReference type="EMBL" id="QLO51204.1"/>
    </source>
</evidence>
<protein>
    <submittedName>
        <fullName evidence="1">Uncharacterized protein</fullName>
    </submittedName>
</protein>
<dbReference type="RefSeq" id="WP_181247000.1">
    <property type="nucleotide sequence ID" value="NZ_CP055315.1"/>
</dbReference>
<dbReference type="AlphaFoldDB" id="A0ABD7AEE5"/>
<proteinExistence type="predicted"/>